<dbReference type="EMBL" id="ACWG01000055">
    <property type="protein sequence ID" value="EFV28119.1"/>
    <property type="molecule type" value="Genomic_DNA"/>
</dbReference>
<organism evidence="2 3">
    <name type="scientific">Bacteroides eggerthii 1_2_48FAA</name>
    <dbReference type="NCBI Taxonomy" id="665953"/>
    <lineage>
        <taxon>Bacteria</taxon>
        <taxon>Pseudomonadati</taxon>
        <taxon>Bacteroidota</taxon>
        <taxon>Bacteroidia</taxon>
        <taxon>Bacteroidales</taxon>
        <taxon>Bacteroidaceae</taxon>
        <taxon>Bacteroides</taxon>
    </lineage>
</organism>
<accession>E5X3W7</accession>
<gene>
    <name evidence="2" type="ORF">HMPREF1016_03625</name>
    <name evidence="1" type="ORF">HMPREF1016_03684</name>
</gene>
<sequence>MVWGKAEPYKSLFFDYEDGTQHNPLHEAVHREGADLCIGESLRPETVCGHICRAI</sequence>
<comment type="caution">
    <text evidence="2">The sequence shown here is derived from an EMBL/GenBank/DDBJ whole genome shotgun (WGS) entry which is preliminary data.</text>
</comment>
<evidence type="ECO:0000313" key="1">
    <source>
        <dbReference type="EMBL" id="EFV28119.1"/>
    </source>
</evidence>
<dbReference type="Proteomes" id="UP000003246">
    <property type="component" value="Unassembled WGS sequence"/>
</dbReference>
<name>E5X3W7_9BACE</name>
<dbReference type="EMBL" id="ACWG01000054">
    <property type="protein sequence ID" value="EFV28120.1"/>
    <property type="molecule type" value="Genomic_DNA"/>
</dbReference>
<dbReference type="AlphaFoldDB" id="E5X3W7"/>
<evidence type="ECO:0000313" key="2">
    <source>
        <dbReference type="EMBL" id="EFV28120.1"/>
    </source>
</evidence>
<reference evidence="2 3" key="1">
    <citation type="submission" date="2010-10" db="EMBL/GenBank/DDBJ databases">
        <title>The Genome Sequence of Bacteroides eggerthii strain 1_2_48FAA.</title>
        <authorList>
            <consortium name="The Broad Institute Genome Sequencing Platform"/>
            <person name="Ward D."/>
            <person name="Earl A."/>
            <person name="Feldgarden M."/>
            <person name="Young S.K."/>
            <person name="Gargeya S."/>
            <person name="Zeng Q."/>
            <person name="Alvarado L."/>
            <person name="Berlin A."/>
            <person name="Bochicchio J."/>
            <person name="Chapman S.B."/>
            <person name="Chen Z."/>
            <person name="Freedman E."/>
            <person name="Gellesch M."/>
            <person name="Goldberg J."/>
            <person name="Griggs A."/>
            <person name="Gujja S."/>
            <person name="Heilman E."/>
            <person name="Heiman D."/>
            <person name="Howarth C."/>
            <person name="Mehta T."/>
            <person name="Neiman D."/>
            <person name="Pearson M."/>
            <person name="Roberts A."/>
            <person name="Saif S."/>
            <person name="Shea T."/>
            <person name="Shenoy N."/>
            <person name="Sisk P."/>
            <person name="Stolte C."/>
            <person name="Sykes S."/>
            <person name="White J."/>
            <person name="Yandava C."/>
            <person name="Allen-Vercoe E."/>
            <person name="Ambrose C."/>
            <person name="Strauss J."/>
            <person name="Daigneault M."/>
            <person name="Haas B."/>
            <person name="Nusbaum C."/>
            <person name="Birren B."/>
        </authorList>
    </citation>
    <scope>NUCLEOTIDE SEQUENCE [LARGE SCALE GENOMIC DNA]</scope>
    <source>
        <strain evidence="2 3">1_2_48FAA</strain>
    </source>
</reference>
<evidence type="ECO:0000313" key="3">
    <source>
        <dbReference type="Proteomes" id="UP000003246"/>
    </source>
</evidence>
<proteinExistence type="predicted"/>
<dbReference type="HOGENOM" id="CLU_3022270_0_0_10"/>
<protein>
    <submittedName>
        <fullName evidence="2">Uncharacterized protein</fullName>
    </submittedName>
</protein>